<gene>
    <name evidence="1" type="ORF">ACG04Q_03575</name>
</gene>
<dbReference type="Proteomes" id="UP001606302">
    <property type="component" value="Unassembled WGS sequence"/>
</dbReference>
<evidence type="ECO:0000313" key="1">
    <source>
        <dbReference type="EMBL" id="MFG6460638.1"/>
    </source>
</evidence>
<proteinExistence type="predicted"/>
<reference evidence="1 2" key="1">
    <citation type="submission" date="2024-08" db="EMBL/GenBank/DDBJ databases">
        <authorList>
            <person name="Lu H."/>
        </authorList>
    </citation>
    <scope>NUCLEOTIDE SEQUENCE [LARGE SCALE GENOMIC DNA]</scope>
    <source>
        <strain evidence="1 2">DXS20W</strain>
    </source>
</reference>
<protein>
    <submittedName>
        <fullName evidence="1">Uncharacterized protein</fullName>
    </submittedName>
</protein>
<evidence type="ECO:0000313" key="2">
    <source>
        <dbReference type="Proteomes" id="UP001606302"/>
    </source>
</evidence>
<organism evidence="1 2">
    <name type="scientific">Pelomonas lactea</name>
    <dbReference type="NCBI Taxonomy" id="3299030"/>
    <lineage>
        <taxon>Bacteria</taxon>
        <taxon>Pseudomonadati</taxon>
        <taxon>Pseudomonadota</taxon>
        <taxon>Betaproteobacteria</taxon>
        <taxon>Burkholderiales</taxon>
        <taxon>Sphaerotilaceae</taxon>
        <taxon>Roseateles</taxon>
    </lineage>
</organism>
<sequence>MTQLSLPAVLPPVNATASASPSGVAAAPVPARRAAPEVASAVVTVSAAGARAAASQDTAKVATGIVHVTADVNRDGTVSDQEQQTETAQLALKRALMEGGPNLDQALEAYQSVASLADVQR</sequence>
<accession>A0ABW7GFB9</accession>
<name>A0ABW7GFB9_9BURK</name>
<dbReference type="RefSeq" id="WP_394509446.1">
    <property type="nucleotide sequence ID" value="NZ_JBIGHX010000001.1"/>
</dbReference>
<dbReference type="EMBL" id="JBIGHX010000001">
    <property type="protein sequence ID" value="MFG6460638.1"/>
    <property type="molecule type" value="Genomic_DNA"/>
</dbReference>
<keyword evidence="2" id="KW-1185">Reference proteome</keyword>
<comment type="caution">
    <text evidence="1">The sequence shown here is derived from an EMBL/GenBank/DDBJ whole genome shotgun (WGS) entry which is preliminary data.</text>
</comment>